<evidence type="ECO:0000313" key="3">
    <source>
        <dbReference type="EMBL" id="BAE50582.1"/>
    </source>
</evidence>
<evidence type="ECO:0000313" key="4">
    <source>
        <dbReference type="Proteomes" id="UP000007058"/>
    </source>
</evidence>
<proteinExistence type="predicted"/>
<sequence length="208" mass="22911">MTTDIMPRLPGQLPPKRSEIWSDDLQESASGSETAVARWSYPRWKWTISHDALRQAAPFTEYTDFVNFTLRRLGRVMPFLYRDEEDNTATNQLVGLGDGATTQFQLVRSFGGPGGFVEPIWAPDVVSAVRVDGMPLAGGAWSVAAWGSAAPGRLSLATAPAAGKSVSVDFSYFFACRMATTQFDFEKVMKGWHKTMELAFTSIKRGDS</sequence>
<dbReference type="OrthoDB" id="1685145at2"/>
<dbReference type="InterPro" id="IPR011740">
    <property type="entry name" value="DUF2460"/>
</dbReference>
<dbReference type="EMBL" id="AP007255">
    <property type="protein sequence ID" value="BAE50582.1"/>
    <property type="molecule type" value="Genomic_DNA"/>
</dbReference>
<evidence type="ECO:0000256" key="1">
    <source>
        <dbReference type="SAM" id="MobiDB-lite"/>
    </source>
</evidence>
<name>Q2W6E3_PARM1</name>
<keyword evidence="4" id="KW-1185">Reference proteome</keyword>
<gene>
    <name evidence="3" type="ordered locus">amb1778</name>
</gene>
<dbReference type="HOGENOM" id="CLU_114534_0_0_5"/>
<dbReference type="Proteomes" id="UP000007058">
    <property type="component" value="Chromosome"/>
</dbReference>
<dbReference type="AlphaFoldDB" id="Q2W6E3"/>
<accession>Q2W6E3</accession>
<evidence type="ECO:0000259" key="2">
    <source>
        <dbReference type="Pfam" id="PF09343"/>
    </source>
</evidence>
<reference evidence="3 4" key="1">
    <citation type="journal article" date="2005" name="DNA Res.">
        <title>Complete genome sequence of the facultative anaerobic magnetotactic bacterium Magnetospirillum sp. strain AMB-1.</title>
        <authorList>
            <person name="Matsunaga T."/>
            <person name="Okamura Y."/>
            <person name="Fukuda Y."/>
            <person name="Wahyudi A.T."/>
            <person name="Murase Y."/>
            <person name="Takeyama H."/>
        </authorList>
    </citation>
    <scope>NUCLEOTIDE SEQUENCE [LARGE SCALE GENOMIC DNA]</scope>
    <source>
        <strain evidence="4">ATCC 700264 / AMB-1</strain>
    </source>
</reference>
<dbReference type="KEGG" id="mag:amb1778"/>
<feature type="region of interest" description="Disordered" evidence="1">
    <location>
        <begin position="1"/>
        <end position="25"/>
    </location>
</feature>
<organism evidence="3 4">
    <name type="scientific">Paramagnetospirillum magneticum (strain ATCC 700264 / AMB-1)</name>
    <name type="common">Magnetospirillum magneticum</name>
    <dbReference type="NCBI Taxonomy" id="342108"/>
    <lineage>
        <taxon>Bacteria</taxon>
        <taxon>Pseudomonadati</taxon>
        <taxon>Pseudomonadota</taxon>
        <taxon>Alphaproteobacteria</taxon>
        <taxon>Rhodospirillales</taxon>
        <taxon>Magnetospirillaceae</taxon>
        <taxon>Paramagnetospirillum</taxon>
    </lineage>
</organism>
<dbReference type="RefSeq" id="WP_011384183.1">
    <property type="nucleotide sequence ID" value="NC_007626.1"/>
</dbReference>
<dbReference type="STRING" id="342108.amb1778"/>
<dbReference type="Pfam" id="PF09343">
    <property type="entry name" value="DUF2460"/>
    <property type="match status" value="1"/>
</dbReference>
<feature type="domain" description="DUF2460" evidence="2">
    <location>
        <begin position="21"/>
        <end position="204"/>
    </location>
</feature>
<protein>
    <submittedName>
        <fullName evidence="3">Uncharacterized conserved protein</fullName>
    </submittedName>
</protein>